<evidence type="ECO:0008006" key="3">
    <source>
        <dbReference type="Google" id="ProtNLM"/>
    </source>
</evidence>
<proteinExistence type="predicted"/>
<gene>
    <name evidence="1" type="ORF">ACE1CA_34105</name>
</gene>
<name>A0ABV4WY71_9CYAN</name>
<accession>A0ABV4WY71</accession>
<sequence>MSGVFELLEKIRTKPGMYIGRPSVSDLFMFLVGYEYGHGESGVEPTEEEDDFYGEFQPWLQKKLGIKTVSSWAKIIMLSCHDEKIGFEKFFKLLDEFKQRDKSLDENGENGIKSYPVFNEKIAEESRIN</sequence>
<dbReference type="Proteomes" id="UP001576780">
    <property type="component" value="Unassembled WGS sequence"/>
</dbReference>
<keyword evidence="2" id="KW-1185">Reference proteome</keyword>
<protein>
    <recommendedName>
        <fullName evidence="3">GST C-terminal domain-containing protein</fullName>
    </recommendedName>
</protein>
<dbReference type="EMBL" id="JBHFNT010000313">
    <property type="protein sequence ID" value="MFB2839553.1"/>
    <property type="molecule type" value="Genomic_DNA"/>
</dbReference>
<reference evidence="1 2" key="1">
    <citation type="submission" date="2024-09" db="EMBL/GenBank/DDBJ databases">
        <title>Floridaenema gen nov. (Aerosakkonemataceae, Aerosakkonematales ord. nov., Cyanobacteria) from benthic tropical and subtropical fresh waters, with the description of four new species.</title>
        <authorList>
            <person name="Moretto J.A."/>
            <person name="Berthold D.E."/>
            <person name="Lefler F.W."/>
            <person name="Huang I.-S."/>
            <person name="Laughinghouse H. IV."/>
        </authorList>
    </citation>
    <scope>NUCLEOTIDE SEQUENCE [LARGE SCALE GENOMIC DNA]</scope>
    <source>
        <strain evidence="1 2">BLCC-F167</strain>
    </source>
</reference>
<evidence type="ECO:0000313" key="1">
    <source>
        <dbReference type="EMBL" id="MFB2839553.1"/>
    </source>
</evidence>
<comment type="caution">
    <text evidence="1">The sequence shown here is derived from an EMBL/GenBank/DDBJ whole genome shotgun (WGS) entry which is preliminary data.</text>
</comment>
<organism evidence="1 2">
    <name type="scientific">Floridaenema evergladense BLCC-F167</name>
    <dbReference type="NCBI Taxonomy" id="3153639"/>
    <lineage>
        <taxon>Bacteria</taxon>
        <taxon>Bacillati</taxon>
        <taxon>Cyanobacteriota</taxon>
        <taxon>Cyanophyceae</taxon>
        <taxon>Oscillatoriophycideae</taxon>
        <taxon>Aerosakkonematales</taxon>
        <taxon>Aerosakkonemataceae</taxon>
        <taxon>Floridanema</taxon>
        <taxon>Floridanema evergladense</taxon>
    </lineage>
</organism>
<dbReference type="RefSeq" id="WP_413281821.1">
    <property type="nucleotide sequence ID" value="NZ_JBHFNT010000313.1"/>
</dbReference>
<evidence type="ECO:0000313" key="2">
    <source>
        <dbReference type="Proteomes" id="UP001576780"/>
    </source>
</evidence>